<reference evidence="3" key="1">
    <citation type="journal article" date="2019" name="Int. J. Syst. Evol. Microbiol.">
        <title>The Global Catalogue of Microorganisms (GCM) 10K type strain sequencing project: providing services to taxonomists for standard genome sequencing and annotation.</title>
        <authorList>
            <consortium name="The Broad Institute Genomics Platform"/>
            <consortium name="The Broad Institute Genome Sequencing Center for Infectious Disease"/>
            <person name="Wu L."/>
            <person name="Ma J."/>
        </authorList>
    </citation>
    <scope>NUCLEOTIDE SEQUENCE [LARGE SCALE GENOMIC DNA]</scope>
    <source>
        <strain evidence="3">CGMCC 1.12606</strain>
    </source>
</reference>
<dbReference type="CDD" id="cd04301">
    <property type="entry name" value="NAT_SF"/>
    <property type="match status" value="1"/>
</dbReference>
<keyword evidence="3" id="KW-1185">Reference proteome</keyword>
<dbReference type="InterPro" id="IPR000182">
    <property type="entry name" value="GNAT_dom"/>
</dbReference>
<dbReference type="EMBL" id="BMFH01000002">
    <property type="protein sequence ID" value="GGD56778.1"/>
    <property type="molecule type" value="Genomic_DNA"/>
</dbReference>
<organism evidence="2 3">
    <name type="scientific">Muriicola marianensis</name>
    <dbReference type="NCBI Taxonomy" id="1324801"/>
    <lineage>
        <taxon>Bacteria</taxon>
        <taxon>Pseudomonadati</taxon>
        <taxon>Bacteroidota</taxon>
        <taxon>Flavobacteriia</taxon>
        <taxon>Flavobacteriales</taxon>
        <taxon>Flavobacteriaceae</taxon>
        <taxon>Muriicola</taxon>
    </lineage>
</organism>
<dbReference type="Proteomes" id="UP000625780">
    <property type="component" value="Unassembled WGS sequence"/>
</dbReference>
<protein>
    <recommendedName>
        <fullName evidence="1">N-acetyltransferase domain-containing protein</fullName>
    </recommendedName>
</protein>
<evidence type="ECO:0000313" key="2">
    <source>
        <dbReference type="EMBL" id="GGD56778.1"/>
    </source>
</evidence>
<sequence length="184" mass="21238">MEEKLEERGQPTIQLEPVIVETLDLYCKIGEQAYRDHYLHLWPDQDPSPYIENSFRARLVQTELVQKNNLHYLVRSGATIIGIAKLVLNKNPKGLIFSDPVFLEKIYLLKEYTGKGYGPKVLSTLHDRARQLGMGYICLSTMQKGRALSFYLKMGYEILREEVLPFENAIPEEKGMYLLGRSLK</sequence>
<evidence type="ECO:0000259" key="1">
    <source>
        <dbReference type="PROSITE" id="PS51186"/>
    </source>
</evidence>
<accession>A0ABQ1R5V0</accession>
<dbReference type="Gene3D" id="3.40.630.30">
    <property type="match status" value="1"/>
</dbReference>
<dbReference type="InterPro" id="IPR016181">
    <property type="entry name" value="Acyl_CoA_acyltransferase"/>
</dbReference>
<dbReference type="PROSITE" id="PS51186">
    <property type="entry name" value="GNAT"/>
    <property type="match status" value="1"/>
</dbReference>
<dbReference type="RefSeq" id="WP_188371029.1">
    <property type="nucleotide sequence ID" value="NZ_BMFH01000002.1"/>
</dbReference>
<dbReference type="SUPFAM" id="SSF55729">
    <property type="entry name" value="Acyl-CoA N-acyltransferases (Nat)"/>
    <property type="match status" value="1"/>
</dbReference>
<name>A0ABQ1R5V0_9FLAO</name>
<gene>
    <name evidence="2" type="ORF">GCM10011361_24150</name>
</gene>
<feature type="domain" description="N-acetyltransferase" evidence="1">
    <location>
        <begin position="13"/>
        <end position="177"/>
    </location>
</feature>
<proteinExistence type="predicted"/>
<dbReference type="Pfam" id="PF00583">
    <property type="entry name" value="Acetyltransf_1"/>
    <property type="match status" value="1"/>
</dbReference>
<comment type="caution">
    <text evidence="2">The sequence shown here is derived from an EMBL/GenBank/DDBJ whole genome shotgun (WGS) entry which is preliminary data.</text>
</comment>
<evidence type="ECO:0000313" key="3">
    <source>
        <dbReference type="Proteomes" id="UP000625780"/>
    </source>
</evidence>